<sequence length="68" mass="7995">MTILWLVILILLVMINKAIVKKMMQHNKMFFARVSTTLTSLCAFILVYLFIKALIPPLIMIMNVFYHH</sequence>
<name>A0A380H871_9STAP</name>
<dbReference type="Proteomes" id="UP000255425">
    <property type="component" value="Unassembled WGS sequence"/>
</dbReference>
<accession>A0A380H871</accession>
<feature type="transmembrane region" description="Helical" evidence="1">
    <location>
        <begin position="30"/>
        <end position="51"/>
    </location>
</feature>
<organism evidence="2 3">
    <name type="scientific">Staphylococcus saccharolyticus</name>
    <dbReference type="NCBI Taxonomy" id="33028"/>
    <lineage>
        <taxon>Bacteria</taxon>
        <taxon>Bacillati</taxon>
        <taxon>Bacillota</taxon>
        <taxon>Bacilli</taxon>
        <taxon>Bacillales</taxon>
        <taxon>Staphylococcaceae</taxon>
        <taxon>Staphylococcus</taxon>
    </lineage>
</organism>
<dbReference type="AlphaFoldDB" id="A0A380H871"/>
<keyword evidence="1" id="KW-1133">Transmembrane helix</keyword>
<evidence type="ECO:0000256" key="1">
    <source>
        <dbReference type="SAM" id="Phobius"/>
    </source>
</evidence>
<evidence type="ECO:0000313" key="2">
    <source>
        <dbReference type="EMBL" id="SUM73652.1"/>
    </source>
</evidence>
<keyword evidence="3" id="KW-1185">Reference proteome</keyword>
<reference evidence="2 3" key="1">
    <citation type="submission" date="2018-06" db="EMBL/GenBank/DDBJ databases">
        <authorList>
            <consortium name="Pathogen Informatics"/>
            <person name="Doyle S."/>
        </authorList>
    </citation>
    <scope>NUCLEOTIDE SEQUENCE [LARGE SCALE GENOMIC DNA]</scope>
    <source>
        <strain evidence="2 3">NCTC11807</strain>
    </source>
</reference>
<protein>
    <submittedName>
        <fullName evidence="2">Membrane protein</fullName>
    </submittedName>
</protein>
<keyword evidence="1" id="KW-0812">Transmembrane</keyword>
<gene>
    <name evidence="2" type="ORF">NCTC11807_02260</name>
</gene>
<proteinExistence type="predicted"/>
<evidence type="ECO:0000313" key="3">
    <source>
        <dbReference type="Proteomes" id="UP000255425"/>
    </source>
</evidence>
<keyword evidence="1" id="KW-0472">Membrane</keyword>
<dbReference type="EMBL" id="UHDZ01000001">
    <property type="protein sequence ID" value="SUM73652.1"/>
    <property type="molecule type" value="Genomic_DNA"/>
</dbReference>